<keyword evidence="7" id="KW-1185">Reference proteome</keyword>
<dbReference type="Proteomes" id="UP000282971">
    <property type="component" value="Unassembled WGS sequence"/>
</dbReference>
<evidence type="ECO:0000256" key="4">
    <source>
        <dbReference type="SAM" id="MobiDB-lite"/>
    </source>
</evidence>
<dbReference type="CDD" id="cd02440">
    <property type="entry name" value="AdoMet_MTases"/>
    <property type="match status" value="1"/>
</dbReference>
<dbReference type="Gene3D" id="3.40.50.150">
    <property type="entry name" value="Vaccinia Virus protein VP39"/>
    <property type="match status" value="1"/>
</dbReference>
<sequence length="254" mass="27710">MTDRPAPDRSSPAQQRFEDAARAADMKPENRWVEGYADYEWDHLRPLIQAYGLDLAGKDVLEFGCNVGGSAVVLAALGARLTAIDIDAATIAVARANLDRHGFDAATTLHVPNTRTIPLPDGGYDLILANSVLEYVPADWLPQVIGEFHRLLRPGGHLLICGTASRLSPIELHSRRWGINWLPRAILPGEQRGLGPIALAKAVRGRFVDASGDHWVAARRAIHGRLSPINRAIAALARSPGWVAPYIELLLRKP</sequence>
<name>A0A437M8P3_9SPHN</name>
<dbReference type="RefSeq" id="WP_127743269.1">
    <property type="nucleotide sequence ID" value="NZ_SACN01000001.1"/>
</dbReference>
<dbReference type="PANTHER" id="PTHR43464:SF19">
    <property type="entry name" value="UBIQUINONE BIOSYNTHESIS O-METHYLTRANSFERASE, MITOCHONDRIAL"/>
    <property type="match status" value="1"/>
</dbReference>
<accession>A0A437M8P3</accession>
<reference evidence="6 7" key="1">
    <citation type="submission" date="2019-01" db="EMBL/GenBank/DDBJ databases">
        <authorList>
            <person name="Chen W.-M."/>
        </authorList>
    </citation>
    <scope>NUCLEOTIDE SEQUENCE [LARGE SCALE GENOMIC DNA]</scope>
    <source>
        <strain evidence="6 7">CCP-7</strain>
    </source>
</reference>
<dbReference type="AlphaFoldDB" id="A0A437M8P3"/>
<feature type="domain" description="Methyltransferase type 11" evidence="5">
    <location>
        <begin position="61"/>
        <end position="160"/>
    </location>
</feature>
<dbReference type="SUPFAM" id="SSF53335">
    <property type="entry name" value="S-adenosyl-L-methionine-dependent methyltransferases"/>
    <property type="match status" value="1"/>
</dbReference>
<keyword evidence="3" id="KW-0949">S-adenosyl-L-methionine</keyword>
<evidence type="ECO:0000259" key="5">
    <source>
        <dbReference type="Pfam" id="PF08241"/>
    </source>
</evidence>
<proteinExistence type="predicted"/>
<evidence type="ECO:0000256" key="2">
    <source>
        <dbReference type="ARBA" id="ARBA00022679"/>
    </source>
</evidence>
<evidence type="ECO:0000256" key="1">
    <source>
        <dbReference type="ARBA" id="ARBA00022603"/>
    </source>
</evidence>
<feature type="region of interest" description="Disordered" evidence="4">
    <location>
        <begin position="1"/>
        <end position="24"/>
    </location>
</feature>
<dbReference type="OrthoDB" id="9777638at2"/>
<evidence type="ECO:0000256" key="3">
    <source>
        <dbReference type="ARBA" id="ARBA00022691"/>
    </source>
</evidence>
<dbReference type="GO" id="GO:0032259">
    <property type="term" value="P:methylation"/>
    <property type="evidence" value="ECO:0007669"/>
    <property type="project" value="UniProtKB-KW"/>
</dbReference>
<comment type="caution">
    <text evidence="6">The sequence shown here is derived from an EMBL/GenBank/DDBJ whole genome shotgun (WGS) entry which is preliminary data.</text>
</comment>
<protein>
    <submittedName>
        <fullName evidence="6">Class I SAM-dependent methyltransferase</fullName>
    </submittedName>
</protein>
<keyword evidence="2 6" id="KW-0808">Transferase</keyword>
<dbReference type="InterPro" id="IPR013216">
    <property type="entry name" value="Methyltransf_11"/>
</dbReference>
<dbReference type="GO" id="GO:0008757">
    <property type="term" value="F:S-adenosylmethionine-dependent methyltransferase activity"/>
    <property type="evidence" value="ECO:0007669"/>
    <property type="project" value="InterPro"/>
</dbReference>
<dbReference type="InterPro" id="IPR029063">
    <property type="entry name" value="SAM-dependent_MTases_sf"/>
</dbReference>
<evidence type="ECO:0000313" key="7">
    <source>
        <dbReference type="Proteomes" id="UP000282971"/>
    </source>
</evidence>
<keyword evidence="1 6" id="KW-0489">Methyltransferase</keyword>
<evidence type="ECO:0000313" key="6">
    <source>
        <dbReference type="EMBL" id="RVT94098.1"/>
    </source>
</evidence>
<organism evidence="6 7">
    <name type="scientific">Sphingomonas crocodyli</name>
    <dbReference type="NCBI Taxonomy" id="1979270"/>
    <lineage>
        <taxon>Bacteria</taxon>
        <taxon>Pseudomonadati</taxon>
        <taxon>Pseudomonadota</taxon>
        <taxon>Alphaproteobacteria</taxon>
        <taxon>Sphingomonadales</taxon>
        <taxon>Sphingomonadaceae</taxon>
        <taxon>Sphingomonas</taxon>
    </lineage>
</organism>
<dbReference type="EMBL" id="SACN01000001">
    <property type="protein sequence ID" value="RVT94098.1"/>
    <property type="molecule type" value="Genomic_DNA"/>
</dbReference>
<dbReference type="PANTHER" id="PTHR43464">
    <property type="entry name" value="METHYLTRANSFERASE"/>
    <property type="match status" value="1"/>
</dbReference>
<gene>
    <name evidence="6" type="ORF">EOD43_09665</name>
</gene>
<dbReference type="Pfam" id="PF08241">
    <property type="entry name" value="Methyltransf_11"/>
    <property type="match status" value="1"/>
</dbReference>